<reference evidence="1" key="2">
    <citation type="journal article" date="2015" name="Data Brief">
        <title>Shoot transcriptome of the giant reed, Arundo donax.</title>
        <authorList>
            <person name="Barrero R.A."/>
            <person name="Guerrero F.D."/>
            <person name="Moolhuijzen P."/>
            <person name="Goolsby J.A."/>
            <person name="Tidwell J."/>
            <person name="Bellgard S.E."/>
            <person name="Bellgard M.I."/>
        </authorList>
    </citation>
    <scope>NUCLEOTIDE SEQUENCE</scope>
    <source>
        <tissue evidence="1">Shoot tissue taken approximately 20 cm above the soil surface</tissue>
    </source>
</reference>
<dbReference type="EMBL" id="GBRH01223307">
    <property type="protein sequence ID" value="JAD74588.1"/>
    <property type="molecule type" value="Transcribed_RNA"/>
</dbReference>
<sequence length="77" mass="8888">MRVHFPLRILYVKKSNSKIQSRSNRVRAQPNKKLMAHQEHHGLAIVSLPFYSTIILHRSRPEIYAASISSSTLHSPR</sequence>
<organism evidence="1">
    <name type="scientific">Arundo donax</name>
    <name type="common">Giant reed</name>
    <name type="synonym">Donax arundinaceus</name>
    <dbReference type="NCBI Taxonomy" id="35708"/>
    <lineage>
        <taxon>Eukaryota</taxon>
        <taxon>Viridiplantae</taxon>
        <taxon>Streptophyta</taxon>
        <taxon>Embryophyta</taxon>
        <taxon>Tracheophyta</taxon>
        <taxon>Spermatophyta</taxon>
        <taxon>Magnoliopsida</taxon>
        <taxon>Liliopsida</taxon>
        <taxon>Poales</taxon>
        <taxon>Poaceae</taxon>
        <taxon>PACMAD clade</taxon>
        <taxon>Arundinoideae</taxon>
        <taxon>Arundineae</taxon>
        <taxon>Arundo</taxon>
    </lineage>
</organism>
<evidence type="ECO:0000313" key="1">
    <source>
        <dbReference type="EMBL" id="JAD74588.1"/>
    </source>
</evidence>
<name>A0A0A9CJJ1_ARUDO</name>
<reference evidence="1" key="1">
    <citation type="submission" date="2014-09" db="EMBL/GenBank/DDBJ databases">
        <authorList>
            <person name="Magalhaes I.L.F."/>
            <person name="Oliveira U."/>
            <person name="Santos F.R."/>
            <person name="Vidigal T.H.D.A."/>
            <person name="Brescovit A.D."/>
            <person name="Santos A.J."/>
        </authorList>
    </citation>
    <scope>NUCLEOTIDE SEQUENCE</scope>
    <source>
        <tissue evidence="1">Shoot tissue taken approximately 20 cm above the soil surface</tissue>
    </source>
</reference>
<accession>A0A0A9CJJ1</accession>
<protein>
    <submittedName>
        <fullName evidence="1">Uncharacterized protein</fullName>
    </submittedName>
</protein>
<proteinExistence type="predicted"/>
<dbReference type="AlphaFoldDB" id="A0A0A9CJJ1"/>